<evidence type="ECO:0000256" key="6">
    <source>
        <dbReference type="ARBA" id="ARBA00022777"/>
    </source>
</evidence>
<comment type="catalytic activity">
    <reaction evidence="9">
        <text>beta-D-fructose 6-phosphate + diphosphate = beta-D-fructose 1,6-bisphosphate + phosphate + H(+)</text>
        <dbReference type="Rhea" id="RHEA:13613"/>
        <dbReference type="ChEBI" id="CHEBI:15378"/>
        <dbReference type="ChEBI" id="CHEBI:32966"/>
        <dbReference type="ChEBI" id="CHEBI:33019"/>
        <dbReference type="ChEBI" id="CHEBI:43474"/>
        <dbReference type="ChEBI" id="CHEBI:57634"/>
        <dbReference type="EC" id="2.7.1.90"/>
    </reaction>
</comment>
<dbReference type="EMBL" id="JAUIZM010000013">
    <property type="protein sequence ID" value="KAK1353464.1"/>
    <property type="molecule type" value="Genomic_DNA"/>
</dbReference>
<evidence type="ECO:0000256" key="9">
    <source>
        <dbReference type="ARBA" id="ARBA00048072"/>
    </source>
</evidence>
<dbReference type="GO" id="GO:0006002">
    <property type="term" value="P:fructose 6-phosphate metabolic process"/>
    <property type="evidence" value="ECO:0007669"/>
    <property type="project" value="InterPro"/>
</dbReference>
<evidence type="ECO:0000313" key="12">
    <source>
        <dbReference type="Proteomes" id="UP001237642"/>
    </source>
</evidence>
<reference evidence="11" key="1">
    <citation type="submission" date="2023-02" db="EMBL/GenBank/DDBJ databases">
        <title>Genome of toxic invasive species Heracleum sosnowskyi carries increased number of genes despite the absence of recent whole-genome duplications.</title>
        <authorList>
            <person name="Schelkunov M."/>
            <person name="Shtratnikova V."/>
            <person name="Makarenko M."/>
            <person name="Klepikova A."/>
            <person name="Omelchenko D."/>
            <person name="Novikova G."/>
            <person name="Obukhova E."/>
            <person name="Bogdanov V."/>
            <person name="Penin A."/>
            <person name="Logacheva M."/>
        </authorList>
    </citation>
    <scope>NUCLEOTIDE SEQUENCE</scope>
    <source>
        <strain evidence="11">Hsosn_3</strain>
        <tissue evidence="11">Leaf</tissue>
    </source>
</reference>
<evidence type="ECO:0000313" key="11">
    <source>
        <dbReference type="EMBL" id="KAK1353464.1"/>
    </source>
</evidence>
<dbReference type="GO" id="GO:0046872">
    <property type="term" value="F:metal ion binding"/>
    <property type="evidence" value="ECO:0007669"/>
    <property type="project" value="UniProtKB-KW"/>
</dbReference>
<keyword evidence="6" id="KW-0418">Kinase</keyword>
<evidence type="ECO:0000256" key="8">
    <source>
        <dbReference type="ARBA" id="ARBA00023152"/>
    </source>
</evidence>
<dbReference type="AlphaFoldDB" id="A0AAD8LZ07"/>
<keyword evidence="4" id="KW-0808">Transferase</keyword>
<dbReference type="GO" id="GO:0047334">
    <property type="term" value="F:diphosphate-fructose-6-phosphate 1-phosphotransferase activity"/>
    <property type="evidence" value="ECO:0007669"/>
    <property type="project" value="UniProtKB-EC"/>
</dbReference>
<evidence type="ECO:0000256" key="4">
    <source>
        <dbReference type="ARBA" id="ARBA00022679"/>
    </source>
</evidence>
<evidence type="ECO:0000259" key="10">
    <source>
        <dbReference type="Pfam" id="PF00365"/>
    </source>
</evidence>
<reference evidence="11" key="2">
    <citation type="submission" date="2023-05" db="EMBL/GenBank/DDBJ databases">
        <authorList>
            <person name="Schelkunov M.I."/>
        </authorList>
    </citation>
    <scope>NUCLEOTIDE SEQUENCE</scope>
    <source>
        <strain evidence="11">Hsosn_3</strain>
        <tissue evidence="11">Leaf</tissue>
    </source>
</reference>
<dbReference type="InterPro" id="IPR000023">
    <property type="entry name" value="Phosphofructokinase_dom"/>
</dbReference>
<evidence type="ECO:0000256" key="2">
    <source>
        <dbReference type="ARBA" id="ARBA00003138"/>
    </source>
</evidence>
<dbReference type="SUPFAM" id="SSF53784">
    <property type="entry name" value="Phosphofructokinase"/>
    <property type="match status" value="1"/>
</dbReference>
<comment type="cofactor">
    <cofactor evidence="1">
        <name>Mg(2+)</name>
        <dbReference type="ChEBI" id="CHEBI:18420"/>
    </cofactor>
</comment>
<keyword evidence="7" id="KW-0460">Magnesium</keyword>
<sequence length="380" mass="41240">MAPPAVVSNGAAGITTVKSAPVTGRISTVYSEVQNSRIDHSLPLPAVNSSAAGNPDEIAKLFPCLFGQPSAMLVPGDGKGLGSGQNLKIGVVLSGGQAPGGHNVISGIYDYLQDRCKGSTLYGFKGGPSGIMKCKYVTLTEYIYPYRNQGGFDMICSGRDKIETPEQFKQAQETALRLVVIGGDDSNTNACLLAENLRSKNLKTRVIGCPKTIDGNLKCKEVPTSFGFDTACKIYAEMIGNVMTDARSTGKYYIIDFYITSSLHWSMYLSVMYFLAVVRLMGRAASHITLECALQTHPNITFIGEEVACKKETLKNVTDYIADVICKRGELGYNYGVILLPEGLIDFIPEVQHLIAELNEILANDIVDEEIHIEMSRSPR</sequence>
<dbReference type="PANTHER" id="PTHR43650:SF1">
    <property type="entry name" value="PYROPHOSPHATE--FRUCTOSE 6-PHOSPHATE 1-PHOSPHOTRANSFERASE SUBUNIT BETA 2"/>
    <property type="match status" value="1"/>
</dbReference>
<organism evidence="11 12">
    <name type="scientific">Heracleum sosnowskyi</name>
    <dbReference type="NCBI Taxonomy" id="360622"/>
    <lineage>
        <taxon>Eukaryota</taxon>
        <taxon>Viridiplantae</taxon>
        <taxon>Streptophyta</taxon>
        <taxon>Embryophyta</taxon>
        <taxon>Tracheophyta</taxon>
        <taxon>Spermatophyta</taxon>
        <taxon>Magnoliopsida</taxon>
        <taxon>eudicotyledons</taxon>
        <taxon>Gunneridae</taxon>
        <taxon>Pentapetalae</taxon>
        <taxon>asterids</taxon>
        <taxon>campanulids</taxon>
        <taxon>Apiales</taxon>
        <taxon>Apiaceae</taxon>
        <taxon>Apioideae</taxon>
        <taxon>apioid superclade</taxon>
        <taxon>Tordylieae</taxon>
        <taxon>Tordyliinae</taxon>
        <taxon>Heracleum</taxon>
    </lineage>
</organism>
<dbReference type="InterPro" id="IPR022953">
    <property type="entry name" value="ATP_PFK"/>
</dbReference>
<evidence type="ECO:0000256" key="5">
    <source>
        <dbReference type="ARBA" id="ARBA00022723"/>
    </source>
</evidence>
<dbReference type="GO" id="GO:0015979">
    <property type="term" value="P:photosynthesis"/>
    <property type="evidence" value="ECO:0007669"/>
    <property type="project" value="TreeGrafter"/>
</dbReference>
<dbReference type="GO" id="GO:0003872">
    <property type="term" value="F:6-phosphofructokinase activity"/>
    <property type="evidence" value="ECO:0007669"/>
    <property type="project" value="InterPro"/>
</dbReference>
<keyword evidence="8" id="KW-0324">Glycolysis</keyword>
<dbReference type="Gene3D" id="3.40.50.450">
    <property type="match status" value="1"/>
</dbReference>
<dbReference type="PANTHER" id="PTHR43650">
    <property type="entry name" value="PYROPHOSPHATE--FRUCTOSE 6-PHOSPHATE 1-PHOSPHOTRANSFERASE"/>
    <property type="match status" value="1"/>
</dbReference>
<dbReference type="PRINTS" id="PR00476">
    <property type="entry name" value="PHFRCTKINASE"/>
</dbReference>
<dbReference type="Pfam" id="PF00365">
    <property type="entry name" value="PFK"/>
    <property type="match status" value="1"/>
</dbReference>
<dbReference type="GO" id="GO:0005829">
    <property type="term" value="C:cytosol"/>
    <property type="evidence" value="ECO:0007669"/>
    <property type="project" value="TreeGrafter"/>
</dbReference>
<evidence type="ECO:0000256" key="1">
    <source>
        <dbReference type="ARBA" id="ARBA00001946"/>
    </source>
</evidence>
<proteinExistence type="predicted"/>
<keyword evidence="5" id="KW-0479">Metal-binding</keyword>
<dbReference type="Proteomes" id="UP001237642">
    <property type="component" value="Unassembled WGS sequence"/>
</dbReference>
<evidence type="ECO:0000256" key="7">
    <source>
        <dbReference type="ARBA" id="ARBA00022842"/>
    </source>
</evidence>
<accession>A0AAD8LZ07</accession>
<dbReference type="InterPro" id="IPR035966">
    <property type="entry name" value="PKF_sf"/>
</dbReference>
<keyword evidence="12" id="KW-1185">Reference proteome</keyword>
<feature type="domain" description="Phosphofructokinase" evidence="10">
    <location>
        <begin position="88"/>
        <end position="256"/>
    </location>
</feature>
<evidence type="ECO:0000256" key="3">
    <source>
        <dbReference type="ARBA" id="ARBA00022490"/>
    </source>
</evidence>
<gene>
    <name evidence="11" type="ORF">POM88_052599</name>
</gene>
<comment type="caution">
    <text evidence="11">The sequence shown here is derived from an EMBL/GenBank/DDBJ whole genome shotgun (WGS) entry which is preliminary data.</text>
</comment>
<keyword evidence="3" id="KW-0963">Cytoplasm</keyword>
<protein>
    <submittedName>
        <fullName evidence="11">Pyrophosphate--fructose 6-phosphate 1-phosphotransferase subunit beta</fullName>
    </submittedName>
</protein>
<comment type="function">
    <text evidence="2">Catalyzes the phosphorylation of D-fructose 6-phosphate, the first committing step of glycolysis. Uses inorganic phosphate (PPi) as phosphoryl donor instead of ATP like common ATP-dependent phosphofructokinases (ATP-PFKs), which renders the reaction reversible, and can thus function both in glycolysis and gluconeogenesis. Consistently, PPi-PFK can replace the enzymes of both the forward (ATP-PFK) and reverse (fructose-bisphosphatase (FBPase)) reactions.</text>
</comment>
<dbReference type="GO" id="GO:0009749">
    <property type="term" value="P:response to glucose"/>
    <property type="evidence" value="ECO:0007669"/>
    <property type="project" value="TreeGrafter"/>
</dbReference>
<name>A0AAD8LZ07_9APIA</name>